<sequence length="233" mass="26568">MNFRHALSTLGCQKTSDVWSEDMRFTLGMFSAKELVLRIKAPKRKNQIGIRKKLIDLMFSTMHWRVLRFFSVFFSCSERPSSVHVHVVGGTSTSKAWVLPLQTFFSRGMCSWNMTSTEPSDRTARIFVGSIWACESKGIIQAPKTHTPIVTLSNNSLSCSRNSSKAHPSLKPYTMPYSCSSSSTCWPNIPSLTSTGRAWAVRGTARRDRRARMMRRTPDVKLSDREMIFEWLE</sequence>
<proteinExistence type="predicted"/>
<comment type="caution">
    <text evidence="1">The sequence shown here is derived from an EMBL/GenBank/DDBJ whole genome shotgun (WGS) entry which is preliminary data.</text>
</comment>
<gene>
    <name evidence="1" type="ORF">BCR41DRAFT_373320</name>
</gene>
<accession>A0A1Y2GFT5</accession>
<dbReference type="AlphaFoldDB" id="A0A1Y2GFT5"/>
<dbReference type="EMBL" id="MCFF01000038">
    <property type="protein sequence ID" value="ORZ08286.1"/>
    <property type="molecule type" value="Genomic_DNA"/>
</dbReference>
<dbReference type="Proteomes" id="UP000193648">
    <property type="component" value="Unassembled WGS sequence"/>
</dbReference>
<dbReference type="InParanoid" id="A0A1Y2GFT5"/>
<evidence type="ECO:0000313" key="2">
    <source>
        <dbReference type="Proteomes" id="UP000193648"/>
    </source>
</evidence>
<keyword evidence="2" id="KW-1185">Reference proteome</keyword>
<reference evidence="1 2" key="1">
    <citation type="submission" date="2016-07" db="EMBL/GenBank/DDBJ databases">
        <title>Pervasive Adenine N6-methylation of Active Genes in Fungi.</title>
        <authorList>
            <consortium name="DOE Joint Genome Institute"/>
            <person name="Mondo S.J."/>
            <person name="Dannebaum R.O."/>
            <person name="Kuo R.C."/>
            <person name="Labutti K."/>
            <person name="Haridas S."/>
            <person name="Kuo A."/>
            <person name="Salamov A."/>
            <person name="Ahrendt S.R."/>
            <person name="Lipzen A."/>
            <person name="Sullivan W."/>
            <person name="Andreopoulos W.B."/>
            <person name="Clum A."/>
            <person name="Lindquist E."/>
            <person name="Daum C."/>
            <person name="Ramamoorthy G.K."/>
            <person name="Gryganskyi A."/>
            <person name="Culley D."/>
            <person name="Magnuson J.K."/>
            <person name="James T.Y."/>
            <person name="O'Malley M.A."/>
            <person name="Stajich J.E."/>
            <person name="Spatafora J.W."/>
            <person name="Visel A."/>
            <person name="Grigoriev I.V."/>
        </authorList>
    </citation>
    <scope>NUCLEOTIDE SEQUENCE [LARGE SCALE GENOMIC DNA]</scope>
    <source>
        <strain evidence="1 2">NRRL 3116</strain>
    </source>
</reference>
<protein>
    <submittedName>
        <fullName evidence="1">Uncharacterized protein</fullName>
    </submittedName>
</protein>
<dbReference type="RefSeq" id="XP_021878369.1">
    <property type="nucleotide sequence ID" value="XM_022026767.1"/>
</dbReference>
<dbReference type="GeneID" id="33568610"/>
<evidence type="ECO:0000313" key="1">
    <source>
        <dbReference type="EMBL" id="ORZ08286.1"/>
    </source>
</evidence>
<name>A0A1Y2GFT5_9FUNG</name>
<organism evidence="1 2">
    <name type="scientific">Lobosporangium transversale</name>
    <dbReference type="NCBI Taxonomy" id="64571"/>
    <lineage>
        <taxon>Eukaryota</taxon>
        <taxon>Fungi</taxon>
        <taxon>Fungi incertae sedis</taxon>
        <taxon>Mucoromycota</taxon>
        <taxon>Mortierellomycotina</taxon>
        <taxon>Mortierellomycetes</taxon>
        <taxon>Mortierellales</taxon>
        <taxon>Mortierellaceae</taxon>
        <taxon>Lobosporangium</taxon>
    </lineage>
</organism>